<accession>A0A8H4AJN8</accession>
<name>A0A8H4AJN8_GIGMA</name>
<sequence length="120" mass="13882">MFQKVQAEHKLVTKHNTKRKSVNIMEKVIENFTKVTDELEQECQRNIKKMKKLYKNDQNKGTGRAESSLTLASNNIETCDQEIISEIMDQNQNTTTNTNIEVLVVEVQVSEQENSYTENT</sequence>
<gene>
    <name evidence="2" type="ORF">F8M41_019637</name>
</gene>
<keyword evidence="1" id="KW-0175">Coiled coil</keyword>
<evidence type="ECO:0000256" key="1">
    <source>
        <dbReference type="SAM" id="Coils"/>
    </source>
</evidence>
<protein>
    <submittedName>
        <fullName evidence="2">Uncharacterized protein</fullName>
    </submittedName>
</protein>
<organism evidence="2 3">
    <name type="scientific">Gigaspora margarita</name>
    <dbReference type="NCBI Taxonomy" id="4874"/>
    <lineage>
        <taxon>Eukaryota</taxon>
        <taxon>Fungi</taxon>
        <taxon>Fungi incertae sedis</taxon>
        <taxon>Mucoromycota</taxon>
        <taxon>Glomeromycotina</taxon>
        <taxon>Glomeromycetes</taxon>
        <taxon>Diversisporales</taxon>
        <taxon>Gigasporaceae</taxon>
        <taxon>Gigaspora</taxon>
    </lineage>
</organism>
<dbReference type="AlphaFoldDB" id="A0A8H4AJN8"/>
<reference evidence="2 3" key="1">
    <citation type="journal article" date="2019" name="Environ. Microbiol.">
        <title>At the nexus of three kingdoms: the genome of the mycorrhizal fungus Gigaspora margarita provides insights into plant, endobacterial and fungal interactions.</title>
        <authorList>
            <person name="Venice F."/>
            <person name="Ghignone S."/>
            <person name="Salvioli di Fossalunga A."/>
            <person name="Amselem J."/>
            <person name="Novero M."/>
            <person name="Xianan X."/>
            <person name="Sedzielewska Toro K."/>
            <person name="Morin E."/>
            <person name="Lipzen A."/>
            <person name="Grigoriev I.V."/>
            <person name="Henrissat B."/>
            <person name="Martin F.M."/>
            <person name="Bonfante P."/>
        </authorList>
    </citation>
    <scope>NUCLEOTIDE SEQUENCE [LARGE SCALE GENOMIC DNA]</scope>
    <source>
        <strain evidence="2 3">BEG34</strain>
    </source>
</reference>
<evidence type="ECO:0000313" key="3">
    <source>
        <dbReference type="Proteomes" id="UP000439903"/>
    </source>
</evidence>
<keyword evidence="3" id="KW-1185">Reference proteome</keyword>
<comment type="caution">
    <text evidence="2">The sequence shown here is derived from an EMBL/GenBank/DDBJ whole genome shotgun (WGS) entry which is preliminary data.</text>
</comment>
<dbReference type="EMBL" id="WTPW01000513">
    <property type="protein sequence ID" value="KAF0504101.1"/>
    <property type="molecule type" value="Genomic_DNA"/>
</dbReference>
<evidence type="ECO:0000313" key="2">
    <source>
        <dbReference type="EMBL" id="KAF0504101.1"/>
    </source>
</evidence>
<feature type="coiled-coil region" evidence="1">
    <location>
        <begin position="22"/>
        <end position="60"/>
    </location>
</feature>
<proteinExistence type="predicted"/>
<dbReference type="Proteomes" id="UP000439903">
    <property type="component" value="Unassembled WGS sequence"/>
</dbReference>